<feature type="region of interest" description="Disordered" evidence="3">
    <location>
        <begin position="171"/>
        <end position="224"/>
    </location>
</feature>
<evidence type="ECO:0000313" key="5">
    <source>
        <dbReference type="EMBL" id="MET3731525.1"/>
    </source>
</evidence>
<feature type="chain" id="PRO_5046710987" evidence="4">
    <location>
        <begin position="22"/>
        <end position="224"/>
    </location>
</feature>
<evidence type="ECO:0000313" key="6">
    <source>
        <dbReference type="Proteomes" id="UP001549146"/>
    </source>
</evidence>
<sequence length="224" mass="25470">MKNLLLTLLFIGILAPLSAQRFGYVDTDFILENLPEYAQAQQRLKTQTEQWNTEIRNRQEALQKRQADFLNEKVLLTEEQAKKEEEDIHWEGRQIQILQENRYGQDGDLIKLRKTLVKPIQDQIWVAVKEVAEKRNYGFIFDKGSDLIMVYTDPKFDISREVLLKLNPNALKEGSSSSSNNNNATPSRNTNTSNQSRGASSNTSNKAQTTTPGKAAPTGNSIRK</sequence>
<dbReference type="SUPFAM" id="SSF111384">
    <property type="entry name" value="OmpH-like"/>
    <property type="match status" value="1"/>
</dbReference>
<dbReference type="SMART" id="SM00935">
    <property type="entry name" value="OmpH"/>
    <property type="match status" value="1"/>
</dbReference>
<evidence type="ECO:0000256" key="2">
    <source>
        <dbReference type="ARBA" id="ARBA00022729"/>
    </source>
</evidence>
<accession>A0ABV2LSJ5</accession>
<organism evidence="5 6">
    <name type="scientific">Moheibacter stercoris</name>
    <dbReference type="NCBI Taxonomy" id="1628251"/>
    <lineage>
        <taxon>Bacteria</taxon>
        <taxon>Pseudomonadati</taxon>
        <taxon>Bacteroidota</taxon>
        <taxon>Flavobacteriia</taxon>
        <taxon>Flavobacteriales</taxon>
        <taxon>Weeksellaceae</taxon>
        <taxon>Moheibacter</taxon>
    </lineage>
</organism>
<feature type="compositionally biased region" description="Low complexity" evidence="3">
    <location>
        <begin position="175"/>
        <end position="194"/>
    </location>
</feature>
<comment type="caution">
    <text evidence="5">The sequence shown here is derived from an EMBL/GenBank/DDBJ whole genome shotgun (WGS) entry which is preliminary data.</text>
</comment>
<dbReference type="RefSeq" id="WP_354507867.1">
    <property type="nucleotide sequence ID" value="NZ_JBEPMO010000004.1"/>
</dbReference>
<dbReference type="Gene3D" id="3.30.910.20">
    <property type="entry name" value="Skp domain"/>
    <property type="match status" value="1"/>
</dbReference>
<dbReference type="InterPro" id="IPR005632">
    <property type="entry name" value="Chaperone_Skp"/>
</dbReference>
<comment type="similarity">
    <text evidence="1">Belongs to the Skp family.</text>
</comment>
<dbReference type="PANTHER" id="PTHR35089">
    <property type="entry name" value="CHAPERONE PROTEIN SKP"/>
    <property type="match status" value="1"/>
</dbReference>
<dbReference type="PANTHER" id="PTHR35089:SF1">
    <property type="entry name" value="CHAPERONE PROTEIN SKP"/>
    <property type="match status" value="1"/>
</dbReference>
<keyword evidence="2 4" id="KW-0732">Signal</keyword>
<name>A0ABV2LSJ5_9FLAO</name>
<feature type="compositionally biased region" description="Polar residues" evidence="3">
    <location>
        <begin position="195"/>
        <end position="224"/>
    </location>
</feature>
<feature type="signal peptide" evidence="4">
    <location>
        <begin position="1"/>
        <end position="21"/>
    </location>
</feature>
<gene>
    <name evidence="5" type="ORF">ABID46_001094</name>
</gene>
<protein>
    <submittedName>
        <fullName evidence="5">Outer membrane protein</fullName>
    </submittedName>
</protein>
<keyword evidence="6" id="KW-1185">Reference proteome</keyword>
<proteinExistence type="inferred from homology"/>
<dbReference type="InterPro" id="IPR024930">
    <property type="entry name" value="Skp_dom_sf"/>
</dbReference>
<evidence type="ECO:0000256" key="4">
    <source>
        <dbReference type="SAM" id="SignalP"/>
    </source>
</evidence>
<evidence type="ECO:0000256" key="1">
    <source>
        <dbReference type="ARBA" id="ARBA00009091"/>
    </source>
</evidence>
<evidence type="ECO:0000256" key="3">
    <source>
        <dbReference type="SAM" id="MobiDB-lite"/>
    </source>
</evidence>
<reference evidence="5 6" key="1">
    <citation type="submission" date="2024-06" db="EMBL/GenBank/DDBJ databases">
        <title>Genomic Encyclopedia of Type Strains, Phase IV (KMG-IV): sequencing the most valuable type-strain genomes for metagenomic binning, comparative biology and taxonomic classification.</title>
        <authorList>
            <person name="Goeker M."/>
        </authorList>
    </citation>
    <scope>NUCLEOTIDE SEQUENCE [LARGE SCALE GENOMIC DNA]</scope>
    <source>
        <strain evidence="5 6">DSM 29388</strain>
    </source>
</reference>
<dbReference type="Proteomes" id="UP001549146">
    <property type="component" value="Unassembled WGS sequence"/>
</dbReference>
<dbReference type="Pfam" id="PF03938">
    <property type="entry name" value="OmpH"/>
    <property type="match status" value="1"/>
</dbReference>
<dbReference type="EMBL" id="JBEPMO010000004">
    <property type="protein sequence ID" value="MET3731525.1"/>
    <property type="molecule type" value="Genomic_DNA"/>
</dbReference>